<evidence type="ECO:0000256" key="10">
    <source>
        <dbReference type="RuleBase" id="RU000461"/>
    </source>
</evidence>
<organism evidence="11 12">
    <name type="scientific">Moniliophthora roreri (strain MCA 2997)</name>
    <name type="common">Cocoa frosty pod rot fungus</name>
    <name type="synonym">Crinipellis roreri</name>
    <dbReference type="NCBI Taxonomy" id="1381753"/>
    <lineage>
        <taxon>Eukaryota</taxon>
        <taxon>Fungi</taxon>
        <taxon>Dikarya</taxon>
        <taxon>Basidiomycota</taxon>
        <taxon>Agaricomycotina</taxon>
        <taxon>Agaricomycetes</taxon>
        <taxon>Agaricomycetidae</taxon>
        <taxon>Agaricales</taxon>
        <taxon>Marasmiineae</taxon>
        <taxon>Marasmiaceae</taxon>
        <taxon>Moniliophthora</taxon>
    </lineage>
</organism>
<evidence type="ECO:0000256" key="1">
    <source>
        <dbReference type="ARBA" id="ARBA00001971"/>
    </source>
</evidence>
<dbReference type="PRINTS" id="PR00463">
    <property type="entry name" value="EP450I"/>
</dbReference>
<dbReference type="Proteomes" id="UP000017559">
    <property type="component" value="Unassembled WGS sequence"/>
</dbReference>
<evidence type="ECO:0000256" key="3">
    <source>
        <dbReference type="ARBA" id="ARBA00010617"/>
    </source>
</evidence>
<evidence type="ECO:0000256" key="7">
    <source>
        <dbReference type="ARBA" id="ARBA00023004"/>
    </source>
</evidence>
<accession>V2XB60</accession>
<keyword evidence="8 10" id="KW-0503">Monooxygenase</keyword>
<gene>
    <name evidence="11" type="ORF">Moror_16365</name>
</gene>
<sequence length="512" mass="57720">MGSLLPLDFVAFALAIYLLAQILRRKPRLPPGPPGYPIVGNIFDIPRNEGFIVYKEMSRVYDSEILHFNMAGTSVIVINSFNIACELFEKRSSIYSDRPRFPMLNELMGFDWHFGFMPYGDSWRDHRKLFHQEFQPPATLHHRPNELLATRHFLGKLLRSPSDFERHLRHMAGMIILSAAYGINVQPQDDPYVAISEKALHAVSCAGNNTDYLVDQLPFLKYVPEWFPGAGFKRQAREWRETISAMHQLPMDFVRHSIANGNAKDCIATRVLESMHEDGSYSPEKERLLQNVLAAIYAAGADTTVSTLGSFILAMVLNPEIQKKGQAAVDEVTGGIRLPDFSDHHSIPYIDAMVKEALRWKPVLPLAVPHLSTTDDEYGGYFIPKGSVVIGNSWAMLYDESLYGPRTDQYNPDRFMKDGELNPDIKHPEMAFGFGRRQCPGQDMAESSIWITIASVLACFDINKVVDENGVPIEPSGEYRCGMLCYPCPFPCTIRPRSSRAETLISEGINVL</sequence>
<dbReference type="HOGENOM" id="CLU_001570_2_3_1"/>
<comment type="pathway">
    <text evidence="2">Secondary metabolite biosynthesis.</text>
</comment>
<dbReference type="InterPro" id="IPR001128">
    <property type="entry name" value="Cyt_P450"/>
</dbReference>
<dbReference type="Gene3D" id="1.10.630.10">
    <property type="entry name" value="Cytochrome P450"/>
    <property type="match status" value="1"/>
</dbReference>
<reference evidence="11 12" key="1">
    <citation type="journal article" date="2014" name="BMC Genomics">
        <title>Genome and secretome analysis of the hemibiotrophic fungal pathogen, Moniliophthora roreri, which causes frosty pod rot disease of cacao: mechanisms of the biotrophic and necrotrophic phases.</title>
        <authorList>
            <person name="Meinhardt L.W."/>
            <person name="Costa G.G.L."/>
            <person name="Thomazella D.P.T."/>
            <person name="Teixeira P.J.P.L."/>
            <person name="Carazzolle M.F."/>
            <person name="Schuster S.C."/>
            <person name="Carlson J.E."/>
            <person name="Guiltinan M.J."/>
            <person name="Mieczkowski P."/>
            <person name="Farmer A."/>
            <person name="Ramaraj T."/>
            <person name="Crozier J."/>
            <person name="Davis R.E."/>
            <person name="Shao J."/>
            <person name="Melnick R.L."/>
            <person name="Pereira G.A.G."/>
            <person name="Bailey B.A."/>
        </authorList>
    </citation>
    <scope>NUCLEOTIDE SEQUENCE [LARGE SCALE GENOMIC DNA]</scope>
    <source>
        <strain evidence="11 12">MCA 2997</strain>
    </source>
</reference>
<comment type="cofactor">
    <cofactor evidence="1 9">
        <name>heme</name>
        <dbReference type="ChEBI" id="CHEBI:30413"/>
    </cofactor>
</comment>
<dbReference type="GO" id="GO:0016705">
    <property type="term" value="F:oxidoreductase activity, acting on paired donors, with incorporation or reduction of molecular oxygen"/>
    <property type="evidence" value="ECO:0007669"/>
    <property type="project" value="InterPro"/>
</dbReference>
<name>V2XB60_MONRO</name>
<evidence type="ECO:0000256" key="4">
    <source>
        <dbReference type="ARBA" id="ARBA00022617"/>
    </source>
</evidence>
<dbReference type="InterPro" id="IPR002401">
    <property type="entry name" value="Cyt_P450_E_grp-I"/>
</dbReference>
<keyword evidence="7 9" id="KW-0408">Iron</keyword>
<evidence type="ECO:0000256" key="6">
    <source>
        <dbReference type="ARBA" id="ARBA00023002"/>
    </source>
</evidence>
<dbReference type="EMBL" id="AWSO01000393">
    <property type="protein sequence ID" value="ESK90967.1"/>
    <property type="molecule type" value="Genomic_DNA"/>
</dbReference>
<evidence type="ECO:0000256" key="9">
    <source>
        <dbReference type="PIRSR" id="PIRSR602401-1"/>
    </source>
</evidence>
<comment type="similarity">
    <text evidence="3 10">Belongs to the cytochrome P450 family.</text>
</comment>
<dbReference type="PRINTS" id="PR00385">
    <property type="entry name" value="P450"/>
</dbReference>
<dbReference type="InterPro" id="IPR050364">
    <property type="entry name" value="Cytochrome_P450_fung"/>
</dbReference>
<dbReference type="PANTHER" id="PTHR46300">
    <property type="entry name" value="P450, PUTATIVE (EUROFUNG)-RELATED-RELATED"/>
    <property type="match status" value="1"/>
</dbReference>
<evidence type="ECO:0000256" key="8">
    <source>
        <dbReference type="ARBA" id="ARBA00023033"/>
    </source>
</evidence>
<dbReference type="SUPFAM" id="SSF48264">
    <property type="entry name" value="Cytochrome P450"/>
    <property type="match status" value="1"/>
</dbReference>
<keyword evidence="5 9" id="KW-0479">Metal-binding</keyword>
<dbReference type="Pfam" id="PF00067">
    <property type="entry name" value="p450"/>
    <property type="match status" value="1"/>
</dbReference>
<dbReference type="AlphaFoldDB" id="V2XB60"/>
<keyword evidence="6 10" id="KW-0560">Oxidoreductase</keyword>
<evidence type="ECO:0000313" key="11">
    <source>
        <dbReference type="EMBL" id="ESK90967.1"/>
    </source>
</evidence>
<dbReference type="KEGG" id="mrr:Moror_16365"/>
<dbReference type="GO" id="GO:0020037">
    <property type="term" value="F:heme binding"/>
    <property type="evidence" value="ECO:0007669"/>
    <property type="project" value="InterPro"/>
</dbReference>
<feature type="binding site" description="axial binding residue" evidence="9">
    <location>
        <position position="439"/>
    </location>
    <ligand>
        <name>heme</name>
        <dbReference type="ChEBI" id="CHEBI:30413"/>
    </ligand>
    <ligandPart>
        <name>Fe</name>
        <dbReference type="ChEBI" id="CHEBI:18248"/>
    </ligandPart>
</feature>
<dbReference type="OrthoDB" id="2789670at2759"/>
<dbReference type="GO" id="GO:0005506">
    <property type="term" value="F:iron ion binding"/>
    <property type="evidence" value="ECO:0007669"/>
    <property type="project" value="InterPro"/>
</dbReference>
<comment type="caution">
    <text evidence="11">The sequence shown here is derived from an EMBL/GenBank/DDBJ whole genome shotgun (WGS) entry which is preliminary data.</text>
</comment>
<dbReference type="GO" id="GO:0004497">
    <property type="term" value="F:monooxygenase activity"/>
    <property type="evidence" value="ECO:0007669"/>
    <property type="project" value="UniProtKB-KW"/>
</dbReference>
<keyword evidence="12" id="KW-1185">Reference proteome</keyword>
<dbReference type="PROSITE" id="PS00086">
    <property type="entry name" value="CYTOCHROME_P450"/>
    <property type="match status" value="1"/>
</dbReference>
<evidence type="ECO:0000313" key="12">
    <source>
        <dbReference type="Proteomes" id="UP000017559"/>
    </source>
</evidence>
<evidence type="ECO:0000256" key="2">
    <source>
        <dbReference type="ARBA" id="ARBA00005179"/>
    </source>
</evidence>
<dbReference type="InterPro" id="IPR036396">
    <property type="entry name" value="Cyt_P450_sf"/>
</dbReference>
<dbReference type="PANTHER" id="PTHR46300:SF7">
    <property type="entry name" value="P450, PUTATIVE (EUROFUNG)-RELATED"/>
    <property type="match status" value="1"/>
</dbReference>
<evidence type="ECO:0000256" key="5">
    <source>
        <dbReference type="ARBA" id="ARBA00022723"/>
    </source>
</evidence>
<keyword evidence="4 9" id="KW-0349">Heme</keyword>
<dbReference type="InterPro" id="IPR017972">
    <property type="entry name" value="Cyt_P450_CS"/>
</dbReference>
<proteinExistence type="inferred from homology"/>
<dbReference type="CDD" id="cd11065">
    <property type="entry name" value="CYP64-like"/>
    <property type="match status" value="1"/>
</dbReference>
<protein>
    <submittedName>
        <fullName evidence="11">Cytochrome p450</fullName>
    </submittedName>
</protein>